<dbReference type="STRING" id="1265309.K529_008070"/>
<organism evidence="2 3">
    <name type="scientific">Tritonibacter mobilis F1926</name>
    <dbReference type="NCBI Taxonomy" id="1265309"/>
    <lineage>
        <taxon>Bacteria</taxon>
        <taxon>Pseudomonadati</taxon>
        <taxon>Pseudomonadota</taxon>
        <taxon>Alphaproteobacteria</taxon>
        <taxon>Rhodobacterales</taxon>
        <taxon>Paracoccaceae</taxon>
        <taxon>Tritonibacter</taxon>
    </lineage>
</organism>
<name>A0A1B1A2G9_9RHOB</name>
<dbReference type="EMBL" id="CP015230">
    <property type="protein sequence ID" value="ANP40716.1"/>
    <property type="molecule type" value="Genomic_DNA"/>
</dbReference>
<evidence type="ECO:0000313" key="3">
    <source>
        <dbReference type="Proteomes" id="UP000013243"/>
    </source>
</evidence>
<dbReference type="InterPro" id="IPR008767">
    <property type="entry name" value="Phage_SPP1_head-tail_adaptor"/>
</dbReference>
<reference evidence="2 3" key="1">
    <citation type="journal article" date="2016" name="ISME J.">
        <title>Global occurrence and heterogeneity of the Roseobacter-clade species Ruegeria mobilis.</title>
        <authorList>
            <person name="Sonnenschein E."/>
            <person name="Gram L."/>
        </authorList>
    </citation>
    <scope>NUCLEOTIDE SEQUENCE [LARGE SCALE GENOMIC DNA]</scope>
    <source>
        <strain evidence="2 3">F1926</strain>
    </source>
</reference>
<evidence type="ECO:0000313" key="2">
    <source>
        <dbReference type="EMBL" id="ANP40716.1"/>
    </source>
</evidence>
<gene>
    <name evidence="2" type="ORF">K529_008070</name>
</gene>
<dbReference type="GeneID" id="28249780"/>
<dbReference type="Gene3D" id="2.40.10.270">
    <property type="entry name" value="Bacteriophage SPP1 head-tail adaptor protein"/>
    <property type="match status" value="1"/>
</dbReference>
<dbReference type="Proteomes" id="UP000013243">
    <property type="component" value="Chromosome"/>
</dbReference>
<dbReference type="KEGG" id="rmb:K529_008070"/>
<dbReference type="Pfam" id="PF05521">
    <property type="entry name" value="Phage_HCP"/>
    <property type="match status" value="1"/>
</dbReference>
<proteinExistence type="predicted"/>
<feature type="region of interest" description="Disordered" evidence="1">
    <location>
        <begin position="1"/>
        <end position="23"/>
    </location>
</feature>
<dbReference type="AlphaFoldDB" id="A0A1B1A2G9"/>
<sequence>MSAPRLNRPLRLEDPQATSDGAGGFDITWVELGQHWAEVDALTGRESGRRGTSVSLQRYRITLRAAPVGSPARPKPDQRFREGSRIYKIDAVAERDMDGRYLICFATEELAT</sequence>
<accession>A0A1B1A2G9</accession>
<dbReference type="InterPro" id="IPR038666">
    <property type="entry name" value="SSP1_head-tail_sf"/>
</dbReference>
<evidence type="ECO:0000256" key="1">
    <source>
        <dbReference type="SAM" id="MobiDB-lite"/>
    </source>
</evidence>
<protein>
    <submittedName>
        <fullName evidence="2">Phage tail protein</fullName>
    </submittedName>
</protein>
<dbReference type="RefSeq" id="WP_046002126.1">
    <property type="nucleotide sequence ID" value="NZ_CP015230.1"/>
</dbReference>
<dbReference type="OrthoDB" id="7570189at2"/>